<evidence type="ECO:0008006" key="3">
    <source>
        <dbReference type="Google" id="ProtNLM"/>
    </source>
</evidence>
<dbReference type="AlphaFoldDB" id="A0A0F9VN89"/>
<dbReference type="NCBIfam" id="TIGR02523">
    <property type="entry name" value="type_IV_pilV"/>
    <property type="match status" value="1"/>
</dbReference>
<keyword evidence="1" id="KW-0812">Transmembrane</keyword>
<keyword evidence="1" id="KW-0472">Membrane</keyword>
<keyword evidence="1" id="KW-1133">Transmembrane helix</keyword>
<name>A0A0F9VN89_9ZZZZ</name>
<protein>
    <recommendedName>
        <fullName evidence="3">Type IV pilus modification protein PilV</fullName>
    </recommendedName>
</protein>
<sequence>MKTSSVNAPQKHCGMALLEVLLSSFIIATGIAAVLSMQALGVGTVQANRHFLQAEWLLYDMIERMKANPAGFAASLANMPQGQVNVDCESRTGCWYIELAAHDLAQWHWQLQSLLPSGRGEIVPTPMAGYPDAARVYRVLVRWHGSEDDEQFASMPLSSGVVVL</sequence>
<evidence type="ECO:0000313" key="2">
    <source>
        <dbReference type="EMBL" id="KKO05515.1"/>
    </source>
</evidence>
<evidence type="ECO:0000256" key="1">
    <source>
        <dbReference type="SAM" id="Phobius"/>
    </source>
</evidence>
<feature type="transmembrane region" description="Helical" evidence="1">
    <location>
        <begin position="20"/>
        <end position="42"/>
    </location>
</feature>
<accession>A0A0F9VN89</accession>
<reference evidence="2" key="1">
    <citation type="journal article" date="2015" name="Nature">
        <title>Complex archaea that bridge the gap between prokaryotes and eukaryotes.</title>
        <authorList>
            <person name="Spang A."/>
            <person name="Saw J.H."/>
            <person name="Jorgensen S.L."/>
            <person name="Zaremba-Niedzwiedzka K."/>
            <person name="Martijn J."/>
            <person name="Lind A.E."/>
            <person name="van Eijk R."/>
            <person name="Schleper C."/>
            <person name="Guy L."/>
            <person name="Ettema T.J."/>
        </authorList>
    </citation>
    <scope>NUCLEOTIDE SEQUENCE</scope>
</reference>
<organism evidence="2">
    <name type="scientific">marine sediment metagenome</name>
    <dbReference type="NCBI Taxonomy" id="412755"/>
    <lineage>
        <taxon>unclassified sequences</taxon>
        <taxon>metagenomes</taxon>
        <taxon>ecological metagenomes</taxon>
    </lineage>
</organism>
<comment type="caution">
    <text evidence="2">The sequence shown here is derived from an EMBL/GenBank/DDBJ whole genome shotgun (WGS) entry which is preliminary data.</text>
</comment>
<gene>
    <name evidence="2" type="ORF">LCGC14_0077870</name>
</gene>
<dbReference type="InterPro" id="IPR013362">
    <property type="entry name" value="Pilus_4_PilV"/>
</dbReference>
<proteinExistence type="predicted"/>
<dbReference type="EMBL" id="LAZR01000019">
    <property type="protein sequence ID" value="KKO05515.1"/>
    <property type="molecule type" value="Genomic_DNA"/>
</dbReference>